<evidence type="ECO:0008006" key="4">
    <source>
        <dbReference type="Google" id="ProtNLM"/>
    </source>
</evidence>
<dbReference type="InterPro" id="IPR036629">
    <property type="entry name" value="YjbJ_sf"/>
</dbReference>
<protein>
    <recommendedName>
        <fullName evidence="4">General stress protein CsbD</fullName>
    </recommendedName>
</protein>
<evidence type="ECO:0000256" key="1">
    <source>
        <dbReference type="SAM" id="MobiDB-lite"/>
    </source>
</evidence>
<dbReference type="EMBL" id="BAABCT010000005">
    <property type="protein sequence ID" value="GAA4075564.1"/>
    <property type="molecule type" value="Genomic_DNA"/>
</dbReference>
<name>A0ABP7VVQ5_9FLAO</name>
<reference evidence="3" key="1">
    <citation type="journal article" date="2019" name="Int. J. Syst. Evol. Microbiol.">
        <title>The Global Catalogue of Microorganisms (GCM) 10K type strain sequencing project: providing services to taxonomists for standard genome sequencing and annotation.</title>
        <authorList>
            <consortium name="The Broad Institute Genomics Platform"/>
            <consortium name="The Broad Institute Genome Sequencing Center for Infectious Disease"/>
            <person name="Wu L."/>
            <person name="Ma J."/>
        </authorList>
    </citation>
    <scope>NUCLEOTIDE SEQUENCE [LARGE SCALE GENOMIC DNA]</scope>
    <source>
        <strain evidence="3">JCM 17069</strain>
    </source>
</reference>
<dbReference type="Gene3D" id="1.10.1470.10">
    <property type="entry name" value="YjbJ"/>
    <property type="match status" value="1"/>
</dbReference>
<evidence type="ECO:0000313" key="3">
    <source>
        <dbReference type="Proteomes" id="UP001500367"/>
    </source>
</evidence>
<sequence length="74" mass="8722">MEAKNNKSTEALKISGDWSQQADDLKEKFPQLTDSDLKFERGREDDLIKRIELRLHKKREEVINIIRKVQPVTT</sequence>
<dbReference type="Proteomes" id="UP001500367">
    <property type="component" value="Unassembled WGS sequence"/>
</dbReference>
<evidence type="ECO:0000313" key="2">
    <source>
        <dbReference type="EMBL" id="GAA4075564.1"/>
    </source>
</evidence>
<accession>A0ABP7VVQ5</accession>
<feature type="region of interest" description="Disordered" evidence="1">
    <location>
        <begin position="1"/>
        <end position="20"/>
    </location>
</feature>
<comment type="caution">
    <text evidence="2">The sequence shown here is derived from an EMBL/GenBank/DDBJ whole genome shotgun (WGS) entry which is preliminary data.</text>
</comment>
<keyword evidence="3" id="KW-1185">Reference proteome</keyword>
<proteinExistence type="predicted"/>
<dbReference type="SUPFAM" id="SSF69047">
    <property type="entry name" value="Hypothetical protein YjbJ"/>
    <property type="match status" value="1"/>
</dbReference>
<dbReference type="RefSeq" id="WP_344816734.1">
    <property type="nucleotide sequence ID" value="NZ_BAABCT010000005.1"/>
</dbReference>
<gene>
    <name evidence="2" type="ORF">GCM10022389_21660</name>
</gene>
<organism evidence="2 3">
    <name type="scientific">Flavobacterium cheonanense</name>
    <dbReference type="NCBI Taxonomy" id="706183"/>
    <lineage>
        <taxon>Bacteria</taxon>
        <taxon>Pseudomonadati</taxon>
        <taxon>Bacteroidota</taxon>
        <taxon>Flavobacteriia</taxon>
        <taxon>Flavobacteriales</taxon>
        <taxon>Flavobacteriaceae</taxon>
        <taxon>Flavobacterium</taxon>
    </lineage>
</organism>